<dbReference type="CDD" id="cd06171">
    <property type="entry name" value="Sigma70_r4"/>
    <property type="match status" value="1"/>
</dbReference>
<dbReference type="GO" id="GO:0016987">
    <property type="term" value="F:sigma factor activity"/>
    <property type="evidence" value="ECO:0007669"/>
    <property type="project" value="UniProtKB-KW"/>
</dbReference>
<name>A0A087EJQ9_9BIFI</name>
<dbReference type="Pfam" id="PF04542">
    <property type="entry name" value="Sigma70_r2"/>
    <property type="match status" value="1"/>
</dbReference>
<evidence type="ECO:0000256" key="4">
    <source>
        <dbReference type="ARBA" id="ARBA00023163"/>
    </source>
</evidence>
<keyword evidence="9" id="KW-1185">Reference proteome</keyword>
<comment type="caution">
    <text evidence="8">The sequence shown here is derived from an EMBL/GenBank/DDBJ whole genome shotgun (WGS) entry which is preliminary data.</text>
</comment>
<protein>
    <submittedName>
        <fullName evidence="8">RNA polymerase sigma factor RpoE</fullName>
    </submittedName>
</protein>
<evidence type="ECO:0000256" key="1">
    <source>
        <dbReference type="ARBA" id="ARBA00010641"/>
    </source>
</evidence>
<dbReference type="AlphaFoldDB" id="A0A087EJQ9"/>
<dbReference type="GO" id="GO:0003677">
    <property type="term" value="F:DNA binding"/>
    <property type="evidence" value="ECO:0007669"/>
    <property type="project" value="InterPro"/>
</dbReference>
<keyword evidence="4" id="KW-0804">Transcription</keyword>
<accession>A0A087EJQ9</accession>
<dbReference type="InterPro" id="IPR007627">
    <property type="entry name" value="RNA_pol_sigma70_r2"/>
</dbReference>
<dbReference type="SUPFAM" id="SSF88659">
    <property type="entry name" value="Sigma3 and sigma4 domains of RNA polymerase sigma factors"/>
    <property type="match status" value="1"/>
</dbReference>
<organism evidence="8 9">
    <name type="scientific">Bifidobacterium tsurumiense</name>
    <dbReference type="NCBI Taxonomy" id="356829"/>
    <lineage>
        <taxon>Bacteria</taxon>
        <taxon>Bacillati</taxon>
        <taxon>Actinomycetota</taxon>
        <taxon>Actinomycetes</taxon>
        <taxon>Bifidobacteriales</taxon>
        <taxon>Bifidobacteriaceae</taxon>
        <taxon>Bifidobacterium</taxon>
    </lineage>
</organism>
<evidence type="ECO:0000256" key="3">
    <source>
        <dbReference type="ARBA" id="ARBA00023082"/>
    </source>
</evidence>
<dbReference type="InterPro" id="IPR014284">
    <property type="entry name" value="RNA_pol_sigma-70_dom"/>
</dbReference>
<dbReference type="PANTHER" id="PTHR43133:SF25">
    <property type="entry name" value="RNA POLYMERASE SIGMA FACTOR RFAY-RELATED"/>
    <property type="match status" value="1"/>
</dbReference>
<evidence type="ECO:0000259" key="6">
    <source>
        <dbReference type="Pfam" id="PF04542"/>
    </source>
</evidence>
<feature type="compositionally biased region" description="Basic residues" evidence="5">
    <location>
        <begin position="217"/>
        <end position="226"/>
    </location>
</feature>
<evidence type="ECO:0000256" key="2">
    <source>
        <dbReference type="ARBA" id="ARBA00023015"/>
    </source>
</evidence>
<dbReference type="STRING" id="356829.BITS_0322"/>
<sequence>MTDEQTEPEQETVAQKRQRFERLAMPAVNTLYRQAMRLTNNPEDAQDLVQDTFERGFKAFDSFQPGSNFEAWMTTIERNAYFNQYAKAKRRPKRANDSTGEYDDWDIYSASEHASEGLKSAEQEYLDAFAPEEIMSALAKLSPERRQVFIDATIDGKSYRQISDEQGVKIGTVMSRLNRARTQLRRELASYARDRGYGGVRSAHEVEAGNSPSAKAKSAHTGHNVKNRLSSTPRELVVQSAQGKGIGMNGTFGRYSRISVTERTAAGVSHTEVVVNDMPVHDEDCFDPSCCDADERALIVGLRAYLRPDHAPECLMKRLQETLDQCCRDMSDEE</sequence>
<dbReference type="InterPro" id="IPR036388">
    <property type="entry name" value="WH-like_DNA-bd_sf"/>
</dbReference>
<keyword evidence="3" id="KW-0731">Sigma factor</keyword>
<dbReference type="InterPro" id="IPR013325">
    <property type="entry name" value="RNA_pol_sigma_r2"/>
</dbReference>
<dbReference type="GO" id="GO:0006352">
    <property type="term" value="P:DNA-templated transcription initiation"/>
    <property type="evidence" value="ECO:0007669"/>
    <property type="project" value="InterPro"/>
</dbReference>
<feature type="region of interest" description="Disordered" evidence="5">
    <location>
        <begin position="206"/>
        <end position="233"/>
    </location>
</feature>
<dbReference type="NCBIfam" id="TIGR02937">
    <property type="entry name" value="sigma70-ECF"/>
    <property type="match status" value="1"/>
</dbReference>
<dbReference type="SUPFAM" id="SSF88946">
    <property type="entry name" value="Sigma2 domain of RNA polymerase sigma factors"/>
    <property type="match status" value="1"/>
</dbReference>
<dbReference type="PANTHER" id="PTHR43133">
    <property type="entry name" value="RNA POLYMERASE ECF-TYPE SIGMA FACTO"/>
    <property type="match status" value="1"/>
</dbReference>
<keyword evidence="2" id="KW-0805">Transcription regulation</keyword>
<comment type="similarity">
    <text evidence="1">Belongs to the sigma-70 factor family. ECF subfamily.</text>
</comment>
<evidence type="ECO:0000313" key="9">
    <source>
        <dbReference type="Proteomes" id="UP000029080"/>
    </source>
</evidence>
<gene>
    <name evidence="8" type="ORF">BITS_0322</name>
</gene>
<dbReference type="EMBL" id="JGZU01000003">
    <property type="protein sequence ID" value="KFJ08010.1"/>
    <property type="molecule type" value="Genomic_DNA"/>
</dbReference>
<dbReference type="eggNOG" id="COG1595">
    <property type="taxonomic scope" value="Bacteria"/>
</dbReference>
<evidence type="ECO:0000313" key="8">
    <source>
        <dbReference type="EMBL" id="KFJ08010.1"/>
    </source>
</evidence>
<feature type="domain" description="RNA polymerase sigma factor 70 region 4 type 2" evidence="7">
    <location>
        <begin position="132"/>
        <end position="184"/>
    </location>
</feature>
<dbReference type="Proteomes" id="UP000029080">
    <property type="component" value="Unassembled WGS sequence"/>
</dbReference>
<feature type="domain" description="RNA polymerase sigma-70 region 2" evidence="6">
    <location>
        <begin position="29"/>
        <end position="91"/>
    </location>
</feature>
<dbReference type="Gene3D" id="1.10.1740.10">
    <property type="match status" value="1"/>
</dbReference>
<evidence type="ECO:0000256" key="5">
    <source>
        <dbReference type="SAM" id="MobiDB-lite"/>
    </source>
</evidence>
<dbReference type="InterPro" id="IPR013324">
    <property type="entry name" value="RNA_pol_sigma_r3/r4-like"/>
</dbReference>
<evidence type="ECO:0000259" key="7">
    <source>
        <dbReference type="Pfam" id="PF08281"/>
    </source>
</evidence>
<dbReference type="InterPro" id="IPR013249">
    <property type="entry name" value="RNA_pol_sigma70_r4_t2"/>
</dbReference>
<reference evidence="8 9" key="1">
    <citation type="submission" date="2014-03" db="EMBL/GenBank/DDBJ databases">
        <title>Genomics of Bifidobacteria.</title>
        <authorList>
            <person name="Ventura M."/>
            <person name="Milani C."/>
            <person name="Lugli G.A."/>
        </authorList>
    </citation>
    <scope>NUCLEOTIDE SEQUENCE [LARGE SCALE GENOMIC DNA]</scope>
    <source>
        <strain evidence="8 9">JCM 13495</strain>
    </source>
</reference>
<proteinExistence type="inferred from homology"/>
<dbReference type="Gene3D" id="1.10.10.10">
    <property type="entry name" value="Winged helix-like DNA-binding domain superfamily/Winged helix DNA-binding domain"/>
    <property type="match status" value="1"/>
</dbReference>
<dbReference type="Pfam" id="PF08281">
    <property type="entry name" value="Sigma70_r4_2"/>
    <property type="match status" value="1"/>
</dbReference>
<dbReference type="InterPro" id="IPR039425">
    <property type="entry name" value="RNA_pol_sigma-70-like"/>
</dbReference>